<keyword evidence="1" id="KW-0677">Repeat</keyword>
<dbReference type="Pfam" id="PF00066">
    <property type="entry name" value="Notch"/>
    <property type="match status" value="1"/>
</dbReference>
<feature type="domain" description="LNR" evidence="4">
    <location>
        <begin position="55"/>
        <end position="86"/>
    </location>
</feature>
<evidence type="ECO:0000256" key="2">
    <source>
        <dbReference type="ARBA" id="ARBA00023157"/>
    </source>
</evidence>
<protein>
    <submittedName>
        <fullName evidence="6">Aste57867_14431 protein</fullName>
    </submittedName>
</protein>
<dbReference type="EMBL" id="VJMH01005540">
    <property type="protein sequence ID" value="KAF0694755.1"/>
    <property type="molecule type" value="Genomic_DNA"/>
</dbReference>
<dbReference type="OrthoDB" id="343807at2759"/>
<evidence type="ECO:0000256" key="3">
    <source>
        <dbReference type="ARBA" id="ARBA00023180"/>
    </source>
</evidence>
<accession>A0A485L1G3</accession>
<gene>
    <name evidence="6" type="primary">Aste57867_14431</name>
    <name evidence="5" type="ORF">As57867_014377</name>
    <name evidence="6" type="ORF">ASTE57867_14431</name>
</gene>
<keyword evidence="2" id="KW-1015">Disulfide bond</keyword>
<evidence type="ECO:0000313" key="5">
    <source>
        <dbReference type="EMBL" id="KAF0694755.1"/>
    </source>
</evidence>
<keyword evidence="7" id="KW-1185">Reference proteome</keyword>
<reference evidence="6 7" key="1">
    <citation type="submission" date="2019-03" db="EMBL/GenBank/DDBJ databases">
        <authorList>
            <person name="Gaulin E."/>
            <person name="Dumas B."/>
        </authorList>
    </citation>
    <scope>NUCLEOTIDE SEQUENCE [LARGE SCALE GENOMIC DNA]</scope>
    <source>
        <strain evidence="6">CBS 568.67</strain>
    </source>
</reference>
<dbReference type="PROSITE" id="PS60014">
    <property type="entry name" value="ALPHA_CONOTOXIN"/>
    <property type="match status" value="1"/>
</dbReference>
<evidence type="ECO:0000259" key="4">
    <source>
        <dbReference type="Pfam" id="PF00066"/>
    </source>
</evidence>
<dbReference type="Proteomes" id="UP000332933">
    <property type="component" value="Unassembled WGS sequence"/>
</dbReference>
<evidence type="ECO:0000256" key="1">
    <source>
        <dbReference type="ARBA" id="ARBA00022737"/>
    </source>
</evidence>
<evidence type="ECO:0000313" key="6">
    <source>
        <dbReference type="EMBL" id="VFT91253.1"/>
    </source>
</evidence>
<proteinExistence type="predicted"/>
<dbReference type="EMBL" id="CAADRA010005561">
    <property type="protein sequence ID" value="VFT91253.1"/>
    <property type="molecule type" value="Genomic_DNA"/>
</dbReference>
<dbReference type="AlphaFoldDB" id="A0A485L1G3"/>
<keyword evidence="3" id="KW-0325">Glycoprotein</keyword>
<dbReference type="Gene3D" id="3.30.300.320">
    <property type="match status" value="1"/>
</dbReference>
<dbReference type="InterPro" id="IPR000800">
    <property type="entry name" value="Notch_dom"/>
</dbReference>
<evidence type="ECO:0000313" key="7">
    <source>
        <dbReference type="Proteomes" id="UP000332933"/>
    </source>
</evidence>
<dbReference type="InterPro" id="IPR018072">
    <property type="entry name" value="Conotoxin_a-typ_CS"/>
</dbReference>
<name>A0A485L1G3_9STRA</name>
<reference evidence="5" key="2">
    <citation type="submission" date="2019-06" db="EMBL/GenBank/DDBJ databases">
        <title>Genomics analysis of Aphanomyces spp. identifies a new class of oomycete effector associated with host adaptation.</title>
        <authorList>
            <person name="Gaulin E."/>
        </authorList>
    </citation>
    <scope>NUCLEOTIDE SEQUENCE</scope>
    <source>
        <strain evidence="5">CBS 578.67</strain>
    </source>
</reference>
<sequence length="93" mass="9862">MVRQGVLVDLSSNSCASVVALNLDIPTAIAKGQVVLDDTPYSNASSSIGCRPTLCAPGCYTYLRGDYFCHPVCCNPACGYDNGDCDDMGFDRL</sequence>
<organism evidence="6 7">
    <name type="scientific">Aphanomyces stellatus</name>
    <dbReference type="NCBI Taxonomy" id="120398"/>
    <lineage>
        <taxon>Eukaryota</taxon>
        <taxon>Sar</taxon>
        <taxon>Stramenopiles</taxon>
        <taxon>Oomycota</taxon>
        <taxon>Saprolegniomycetes</taxon>
        <taxon>Saprolegniales</taxon>
        <taxon>Verrucalvaceae</taxon>
        <taxon>Aphanomyces</taxon>
    </lineage>
</organism>